<dbReference type="PANTHER" id="PTHR23508:SF10">
    <property type="entry name" value="CARBOXYLIC ACID TRANSPORTER PROTEIN HOMOLOG"/>
    <property type="match status" value="1"/>
</dbReference>
<dbReference type="Proteomes" id="UP000305546">
    <property type="component" value="Unassembled WGS sequence"/>
</dbReference>
<dbReference type="AlphaFoldDB" id="A0A5C4LXC0"/>
<evidence type="ECO:0000256" key="1">
    <source>
        <dbReference type="ARBA" id="ARBA00004651"/>
    </source>
</evidence>
<feature type="transmembrane region" description="Helical" evidence="5">
    <location>
        <begin position="180"/>
        <end position="199"/>
    </location>
</feature>
<dbReference type="PROSITE" id="PS50850">
    <property type="entry name" value="MFS"/>
    <property type="match status" value="1"/>
</dbReference>
<feature type="transmembrane region" description="Helical" evidence="5">
    <location>
        <begin position="96"/>
        <end position="113"/>
    </location>
</feature>
<evidence type="ECO:0000256" key="2">
    <source>
        <dbReference type="ARBA" id="ARBA00022692"/>
    </source>
</evidence>
<dbReference type="Gene3D" id="1.20.1250.20">
    <property type="entry name" value="MFS general substrate transporter like domains"/>
    <property type="match status" value="2"/>
</dbReference>
<dbReference type="RefSeq" id="WP_139098149.1">
    <property type="nucleotide sequence ID" value="NZ_VDFW01000016.1"/>
</dbReference>
<keyword evidence="2 5" id="KW-0812">Transmembrane</keyword>
<accession>A0A5C4LXC0</accession>
<feature type="transmembrane region" description="Helical" evidence="5">
    <location>
        <begin position="269"/>
        <end position="292"/>
    </location>
</feature>
<dbReference type="SUPFAM" id="SSF103473">
    <property type="entry name" value="MFS general substrate transporter"/>
    <property type="match status" value="1"/>
</dbReference>
<feature type="transmembrane region" description="Helical" evidence="5">
    <location>
        <begin position="21"/>
        <end position="43"/>
    </location>
</feature>
<dbReference type="InterPro" id="IPR011701">
    <property type="entry name" value="MFS"/>
</dbReference>
<keyword evidence="4 5" id="KW-0472">Membrane</keyword>
<dbReference type="InterPro" id="IPR020846">
    <property type="entry name" value="MFS_dom"/>
</dbReference>
<organism evidence="7 8">
    <name type="scientific">Amycolatopsis alkalitolerans</name>
    <dbReference type="NCBI Taxonomy" id="2547244"/>
    <lineage>
        <taxon>Bacteria</taxon>
        <taxon>Bacillati</taxon>
        <taxon>Actinomycetota</taxon>
        <taxon>Actinomycetes</taxon>
        <taxon>Pseudonocardiales</taxon>
        <taxon>Pseudonocardiaceae</taxon>
        <taxon>Amycolatopsis</taxon>
    </lineage>
</organism>
<dbReference type="GO" id="GO:0005886">
    <property type="term" value="C:plasma membrane"/>
    <property type="evidence" value="ECO:0007669"/>
    <property type="project" value="UniProtKB-SubCell"/>
</dbReference>
<evidence type="ECO:0000313" key="7">
    <source>
        <dbReference type="EMBL" id="TNC24196.1"/>
    </source>
</evidence>
<comment type="subcellular location">
    <subcellularLocation>
        <location evidence="1">Cell membrane</location>
        <topology evidence="1">Multi-pass membrane protein</topology>
    </subcellularLocation>
</comment>
<feature type="transmembrane region" description="Helical" evidence="5">
    <location>
        <begin position="152"/>
        <end position="174"/>
    </location>
</feature>
<dbReference type="InterPro" id="IPR036259">
    <property type="entry name" value="MFS_trans_sf"/>
</dbReference>
<feature type="transmembrane region" description="Helical" evidence="5">
    <location>
        <begin position="299"/>
        <end position="319"/>
    </location>
</feature>
<keyword evidence="8" id="KW-1185">Reference proteome</keyword>
<dbReference type="PROSITE" id="PS00217">
    <property type="entry name" value="SUGAR_TRANSPORT_2"/>
    <property type="match status" value="1"/>
</dbReference>
<feature type="transmembrane region" description="Helical" evidence="5">
    <location>
        <begin position="366"/>
        <end position="385"/>
    </location>
</feature>
<dbReference type="PANTHER" id="PTHR23508">
    <property type="entry name" value="CARBOXYLIC ACID TRANSPORTER PROTEIN HOMOLOG"/>
    <property type="match status" value="1"/>
</dbReference>
<sequence>MASTRTEPRGWLRGLTRTERAALAVTMVFWMFDGYETFALITTGPASLHDLLPKAELPHLSQYFAYLLAISLAGWTIGGVAGGFAGDRIGRRRTMIGAVALYGVFTGLSALAPNWETLAATRLLTGLGIGAEWAVGVALLQEILPAHARTRGAGLLQGTFSAGGLIVSLLWVLFNSAQAISWRYVYLVGVLPALLVVVLRRAIPESKKWSEHKRSSAGDLVRQLAAPLPRKRLGLALLVSVAITVGFWASSSYLPSYVGALSPHRASFFSGWASALYNAGEIAGCVVFGYWAERWGRRLTTVGYFVGALVLIPVVFLLVHDATTAVLLQLLAGYAAGGIFSWYTVHTPELFPTAVRASAIGTIFNLTRVLASIGALVTGLLASVLGGVGNAAALSAIVYLLGIGAILFLPETRGRPLPS</sequence>
<feature type="transmembrane region" description="Helical" evidence="5">
    <location>
        <begin position="391"/>
        <end position="409"/>
    </location>
</feature>
<feature type="transmembrane region" description="Helical" evidence="5">
    <location>
        <begin position="63"/>
        <end position="84"/>
    </location>
</feature>
<feature type="transmembrane region" description="Helical" evidence="5">
    <location>
        <begin position="119"/>
        <end position="140"/>
    </location>
</feature>
<evidence type="ECO:0000256" key="3">
    <source>
        <dbReference type="ARBA" id="ARBA00022989"/>
    </source>
</evidence>
<feature type="transmembrane region" description="Helical" evidence="5">
    <location>
        <begin position="325"/>
        <end position="345"/>
    </location>
</feature>
<dbReference type="GO" id="GO:0046943">
    <property type="term" value="F:carboxylic acid transmembrane transporter activity"/>
    <property type="evidence" value="ECO:0007669"/>
    <property type="project" value="TreeGrafter"/>
</dbReference>
<evidence type="ECO:0000313" key="8">
    <source>
        <dbReference type="Proteomes" id="UP000305546"/>
    </source>
</evidence>
<feature type="transmembrane region" description="Helical" evidence="5">
    <location>
        <begin position="232"/>
        <end position="249"/>
    </location>
</feature>
<evidence type="ECO:0000256" key="4">
    <source>
        <dbReference type="ARBA" id="ARBA00023136"/>
    </source>
</evidence>
<dbReference type="OrthoDB" id="9787026at2"/>
<reference evidence="7 8" key="1">
    <citation type="submission" date="2019-06" db="EMBL/GenBank/DDBJ databases">
        <title>Amycolatopsis alkalitolerans sp. nov., isolated from Gastrodia elata Blume.</title>
        <authorList>
            <person name="Narsing Rao M.P."/>
            <person name="Li W.J."/>
        </authorList>
    </citation>
    <scope>NUCLEOTIDE SEQUENCE [LARGE SCALE GENOMIC DNA]</scope>
    <source>
        <strain evidence="7 8">SYSUP0005</strain>
    </source>
</reference>
<comment type="caution">
    <text evidence="7">The sequence shown here is derived from an EMBL/GenBank/DDBJ whole genome shotgun (WGS) entry which is preliminary data.</text>
</comment>
<name>A0A5C4LXC0_9PSEU</name>
<gene>
    <name evidence="7" type="ORF">FG385_19280</name>
</gene>
<dbReference type="Pfam" id="PF07690">
    <property type="entry name" value="MFS_1"/>
    <property type="match status" value="2"/>
</dbReference>
<dbReference type="EMBL" id="VDFW01000016">
    <property type="protein sequence ID" value="TNC24196.1"/>
    <property type="molecule type" value="Genomic_DNA"/>
</dbReference>
<feature type="domain" description="Major facilitator superfamily (MFS) profile" evidence="6">
    <location>
        <begin position="22"/>
        <end position="413"/>
    </location>
</feature>
<keyword evidence="3 5" id="KW-1133">Transmembrane helix</keyword>
<protein>
    <submittedName>
        <fullName evidence="7">MFS transporter</fullName>
    </submittedName>
</protein>
<proteinExistence type="predicted"/>
<dbReference type="InterPro" id="IPR005829">
    <property type="entry name" value="Sugar_transporter_CS"/>
</dbReference>
<evidence type="ECO:0000259" key="6">
    <source>
        <dbReference type="PROSITE" id="PS50850"/>
    </source>
</evidence>
<evidence type="ECO:0000256" key="5">
    <source>
        <dbReference type="SAM" id="Phobius"/>
    </source>
</evidence>